<feature type="compositionally biased region" description="Gly residues" evidence="1">
    <location>
        <begin position="119"/>
        <end position="132"/>
    </location>
</feature>
<feature type="compositionally biased region" description="Polar residues" evidence="1">
    <location>
        <begin position="182"/>
        <end position="199"/>
    </location>
</feature>
<feature type="region of interest" description="Disordered" evidence="1">
    <location>
        <begin position="170"/>
        <end position="199"/>
    </location>
</feature>
<sequence>MHCPPYFQSQKPLYIAPLGDVPYVALSQVPELLIQRLEQAEKQIVQQEYQVHKLERAVWDLGGQGRPAQYWGLGQQWGHGNEEQKEIRFRFTASGAPICAHCYQLNHMQRECPQRYTESGGGSDQYNGGFGQGTQSFGQGAGRGTLRLDHAPQGFGQEMRREINTMEVMSIEPQEQDGTELDASTNNRKYGTQNQRFGE</sequence>
<protein>
    <submittedName>
        <fullName evidence="3">CCHC-type domain-containing protein</fullName>
    </submittedName>
</protein>
<reference evidence="3" key="1">
    <citation type="submission" date="2022-11" db="UniProtKB">
        <authorList>
            <consortium name="WormBaseParasite"/>
        </authorList>
    </citation>
    <scope>IDENTIFICATION</scope>
</reference>
<organism evidence="2 3">
    <name type="scientific">Plectus sambesii</name>
    <dbReference type="NCBI Taxonomy" id="2011161"/>
    <lineage>
        <taxon>Eukaryota</taxon>
        <taxon>Metazoa</taxon>
        <taxon>Ecdysozoa</taxon>
        <taxon>Nematoda</taxon>
        <taxon>Chromadorea</taxon>
        <taxon>Plectida</taxon>
        <taxon>Plectina</taxon>
        <taxon>Plectoidea</taxon>
        <taxon>Plectidae</taxon>
        <taxon>Plectus</taxon>
    </lineage>
</organism>
<feature type="region of interest" description="Disordered" evidence="1">
    <location>
        <begin position="116"/>
        <end position="154"/>
    </location>
</feature>
<keyword evidence="2" id="KW-1185">Reference proteome</keyword>
<dbReference type="WBParaSite" id="PSAMB.scaffold320size56813.g4674.t1">
    <property type="protein sequence ID" value="PSAMB.scaffold320size56813.g4674.t1"/>
    <property type="gene ID" value="PSAMB.scaffold320size56813.g4674"/>
</dbReference>
<dbReference type="Proteomes" id="UP000887566">
    <property type="component" value="Unplaced"/>
</dbReference>
<dbReference type="AlphaFoldDB" id="A0A914W5V8"/>
<evidence type="ECO:0000313" key="2">
    <source>
        <dbReference type="Proteomes" id="UP000887566"/>
    </source>
</evidence>
<accession>A0A914W5V8</accession>
<evidence type="ECO:0000313" key="3">
    <source>
        <dbReference type="WBParaSite" id="PSAMB.scaffold320size56813.g4674.t1"/>
    </source>
</evidence>
<evidence type="ECO:0000256" key="1">
    <source>
        <dbReference type="SAM" id="MobiDB-lite"/>
    </source>
</evidence>
<proteinExistence type="predicted"/>
<name>A0A914W5V8_9BILA</name>